<keyword evidence="3" id="KW-1185">Reference proteome</keyword>
<evidence type="ECO:0000313" key="2">
    <source>
        <dbReference type="EMBL" id="OHT10423.1"/>
    </source>
</evidence>
<proteinExistence type="predicted"/>
<protein>
    <recommendedName>
        <fullName evidence="1">Importin N-terminal domain-containing protein</fullName>
    </recommendedName>
</protein>
<gene>
    <name evidence="2" type="ORF">TRFO_20307</name>
</gene>
<dbReference type="InterPro" id="IPR001494">
    <property type="entry name" value="Importin-beta_N"/>
</dbReference>
<dbReference type="Proteomes" id="UP000179807">
    <property type="component" value="Unassembled WGS sequence"/>
</dbReference>
<evidence type="ECO:0000313" key="3">
    <source>
        <dbReference type="Proteomes" id="UP000179807"/>
    </source>
</evidence>
<dbReference type="GO" id="GO:0031267">
    <property type="term" value="F:small GTPase binding"/>
    <property type="evidence" value="ECO:0007669"/>
    <property type="project" value="InterPro"/>
</dbReference>
<feature type="domain" description="Importin N-terminal" evidence="1">
    <location>
        <begin position="22"/>
        <end position="88"/>
    </location>
</feature>
<dbReference type="Pfam" id="PF03810">
    <property type="entry name" value="IBN_N"/>
    <property type="match status" value="1"/>
</dbReference>
<dbReference type="SUPFAM" id="SSF48371">
    <property type="entry name" value="ARM repeat"/>
    <property type="match status" value="1"/>
</dbReference>
<dbReference type="InterPro" id="IPR016024">
    <property type="entry name" value="ARM-type_fold"/>
</dbReference>
<dbReference type="InterPro" id="IPR011989">
    <property type="entry name" value="ARM-like"/>
</dbReference>
<dbReference type="VEuPathDB" id="TrichDB:TRFO_20307"/>
<sequence>MNPISLLQCTFTTNDNQILNDALNQLSLFDNNCDFYQSLFSLMENSSDPNLKLASLIYLKNVVKTKWKIISNEIRTFINNYFYFKILISFDQDFISHIKEFCDVLTEKNLHNLPWNDLLIQYLNSNPISMLLLLRSLIIFSQKYEIHELLKNVIDFVFQSLQNFNNNSSIINLALSVIFRSFHLISFEERHFLFLVDFLSNNLKFKQEFLNKAIKIISKIAIIDGKYLMNIEIPFVLHLTEFLDSPKISILFFHMISNFAQNDALWEPLSTNFINFFIPFFALNDSIDFSDPIGFVSDHFFDSFSSNFDPNSAAFRCLEVIGQYRQQAVFNILSLCKQTYENFQRIIESNKQIKYQINWQNNIFDAEKSIYSASHMASAVLKYCISDDLFDFVFSYFDKSDNILVQCGILIIIQYESYSKPNLLHIKKCVEFLLSQNLLLEYFASNALLKIIPNISDKQSLRFLPIEIIIPKILHIAQTFELPQFTDLLTFLLSDNFLIHRVEPLLPELIKFTFSFAQLYSETYSDSLSISSVFNLIISLIINLKDHSAILSDLCQSTFNCCIQIMKQSILIPVLELLCTAIFYCPITFDQIWSLFPIVIQLLNDMSPAAIDISFNLLSIVLYKDPKGAVERSTYLIDISSLLINQFEINEISLFFGVLIKYKIVPIELIYTLICKINMAWKCDSVSFFDDIYEFLMILFMNYGHVFIEIFDDEFLEFIHDLVESADGYDLMLILPIIYETLNDEQRNDALTILESFIKAKNEFCEGEIFNKEMAYSIPKISLFIKDEVCQNFREFLTKHSLSI</sequence>
<organism evidence="2 3">
    <name type="scientific">Tritrichomonas foetus</name>
    <dbReference type="NCBI Taxonomy" id="1144522"/>
    <lineage>
        <taxon>Eukaryota</taxon>
        <taxon>Metamonada</taxon>
        <taxon>Parabasalia</taxon>
        <taxon>Tritrichomonadida</taxon>
        <taxon>Tritrichomonadidae</taxon>
        <taxon>Tritrichomonas</taxon>
    </lineage>
</organism>
<evidence type="ECO:0000259" key="1">
    <source>
        <dbReference type="PROSITE" id="PS50166"/>
    </source>
</evidence>
<dbReference type="EMBL" id="MLAK01000612">
    <property type="protein sequence ID" value="OHT10423.1"/>
    <property type="molecule type" value="Genomic_DNA"/>
</dbReference>
<dbReference type="RefSeq" id="XP_068363559.1">
    <property type="nucleotide sequence ID" value="XM_068501321.1"/>
</dbReference>
<reference evidence="2" key="1">
    <citation type="submission" date="2016-10" db="EMBL/GenBank/DDBJ databases">
        <authorList>
            <person name="Benchimol M."/>
            <person name="Almeida L.G."/>
            <person name="Vasconcelos A.T."/>
            <person name="Perreira-Neves A."/>
            <person name="Rosa I.A."/>
            <person name="Tasca T."/>
            <person name="Bogo M.R."/>
            <person name="de Souza W."/>
        </authorList>
    </citation>
    <scope>NUCLEOTIDE SEQUENCE [LARGE SCALE GENOMIC DNA]</scope>
    <source>
        <strain evidence="2">K</strain>
    </source>
</reference>
<comment type="caution">
    <text evidence="2">The sequence shown here is derived from an EMBL/GenBank/DDBJ whole genome shotgun (WGS) entry which is preliminary data.</text>
</comment>
<dbReference type="GO" id="GO:0006886">
    <property type="term" value="P:intracellular protein transport"/>
    <property type="evidence" value="ECO:0007669"/>
    <property type="project" value="InterPro"/>
</dbReference>
<accession>A0A1J4KG96</accession>
<dbReference type="PROSITE" id="PS50166">
    <property type="entry name" value="IMPORTIN_B_NT"/>
    <property type="match status" value="1"/>
</dbReference>
<dbReference type="GeneID" id="94836025"/>
<dbReference type="Gene3D" id="1.25.10.10">
    <property type="entry name" value="Leucine-rich Repeat Variant"/>
    <property type="match status" value="1"/>
</dbReference>
<dbReference type="AlphaFoldDB" id="A0A1J4KG96"/>
<name>A0A1J4KG96_9EUKA</name>